<accession>A0A0V1A191</accession>
<organism evidence="1 2">
    <name type="scientific">Trichinella patagoniensis</name>
    <dbReference type="NCBI Taxonomy" id="990121"/>
    <lineage>
        <taxon>Eukaryota</taxon>
        <taxon>Metazoa</taxon>
        <taxon>Ecdysozoa</taxon>
        <taxon>Nematoda</taxon>
        <taxon>Enoplea</taxon>
        <taxon>Dorylaimia</taxon>
        <taxon>Trichinellida</taxon>
        <taxon>Trichinellidae</taxon>
        <taxon>Trichinella</taxon>
    </lineage>
</organism>
<dbReference type="AlphaFoldDB" id="A0A0V1A191"/>
<keyword evidence="2" id="KW-1185">Reference proteome</keyword>
<proteinExistence type="predicted"/>
<evidence type="ECO:0000313" key="1">
    <source>
        <dbReference type="EMBL" id="KRY18530.1"/>
    </source>
</evidence>
<evidence type="ECO:0000313" key="2">
    <source>
        <dbReference type="Proteomes" id="UP000054783"/>
    </source>
</evidence>
<dbReference type="Proteomes" id="UP000054783">
    <property type="component" value="Unassembled WGS sequence"/>
</dbReference>
<protein>
    <submittedName>
        <fullName evidence="1">Uncharacterized protein</fullName>
    </submittedName>
</protein>
<gene>
    <name evidence="1" type="ORF">T12_11831</name>
</gene>
<name>A0A0V1A191_9BILA</name>
<sequence length="98" mass="11506">MPVYEFGSFLFLKPNAALIHQLFERLLKKYGPFRKCPIFTTLIRQISQLKKGSTLGLCFYLGKRTSRLALETSKIHELNQLLIKFRADCRRVNLSSWR</sequence>
<dbReference type="OrthoDB" id="10332752at2759"/>
<comment type="caution">
    <text evidence="1">The sequence shown here is derived from an EMBL/GenBank/DDBJ whole genome shotgun (WGS) entry which is preliminary data.</text>
</comment>
<reference evidence="1 2" key="1">
    <citation type="submission" date="2015-01" db="EMBL/GenBank/DDBJ databases">
        <title>Evolution of Trichinella species and genotypes.</title>
        <authorList>
            <person name="Korhonen P.K."/>
            <person name="Edoardo P."/>
            <person name="Giuseppe L.R."/>
            <person name="Gasser R.B."/>
        </authorList>
    </citation>
    <scope>NUCLEOTIDE SEQUENCE [LARGE SCALE GENOMIC DNA]</scope>
    <source>
        <strain evidence="1">ISS2496</strain>
    </source>
</reference>
<dbReference type="EMBL" id="JYDQ01000045">
    <property type="protein sequence ID" value="KRY18530.1"/>
    <property type="molecule type" value="Genomic_DNA"/>
</dbReference>